<dbReference type="EMBL" id="JAFIMR010000044">
    <property type="protein sequence ID" value="KAI1856376.1"/>
    <property type="molecule type" value="Genomic_DNA"/>
</dbReference>
<reference evidence="1" key="1">
    <citation type="submission" date="2021-03" db="EMBL/GenBank/DDBJ databases">
        <title>Revisited historic fungal species revealed as producer of novel bioactive compounds through whole genome sequencing and comparative genomics.</title>
        <authorList>
            <person name="Vignolle G.A."/>
            <person name="Hochenegger N."/>
            <person name="Mach R.L."/>
            <person name="Mach-Aigner A.R."/>
            <person name="Javad Rahimi M."/>
            <person name="Salim K.A."/>
            <person name="Chan C.M."/>
            <person name="Lim L.B.L."/>
            <person name="Cai F."/>
            <person name="Druzhinina I.S."/>
            <person name="U'Ren J.M."/>
            <person name="Derntl C."/>
        </authorList>
    </citation>
    <scope>NUCLEOTIDE SEQUENCE</scope>
    <source>
        <strain evidence="1">TUCIM 5799</strain>
    </source>
</reference>
<keyword evidence="2" id="KW-1185">Reference proteome</keyword>
<evidence type="ECO:0000313" key="1">
    <source>
        <dbReference type="EMBL" id="KAI1856376.1"/>
    </source>
</evidence>
<proteinExistence type="predicted"/>
<protein>
    <recommendedName>
        <fullName evidence="3">DUF302 domain-containing protein</fullName>
    </recommendedName>
</protein>
<dbReference type="SUPFAM" id="SSF103247">
    <property type="entry name" value="TT1751-like"/>
    <property type="match status" value="1"/>
</dbReference>
<dbReference type="AlphaFoldDB" id="A0A9P9WBV1"/>
<dbReference type="Gene3D" id="3.30.310.70">
    <property type="entry name" value="TT1751-like domain"/>
    <property type="match status" value="1"/>
</dbReference>
<gene>
    <name evidence="1" type="ORF">JX265_011623</name>
</gene>
<dbReference type="Proteomes" id="UP000829685">
    <property type="component" value="Unassembled WGS sequence"/>
</dbReference>
<sequence length="189" mass="20631">MSPGRSNLTSRLEASAFRTISLNHVIIPCRWNLDSAKAALESAVPPLDLAAYKTARSSGNNAQALAALQALPTLNNFVVPPRDFGSLLSVLDQTGKAFQYEIGNPLTALSMARFELGIALYAPIRVLLRQTSLGGAVFEFDRPIDTMGQFGNSRVDKIAQDLDRDLTQVLVQAAGWKEFGDWDTRHSKL</sequence>
<evidence type="ECO:0000313" key="2">
    <source>
        <dbReference type="Proteomes" id="UP000829685"/>
    </source>
</evidence>
<dbReference type="OrthoDB" id="5190258at2759"/>
<accession>A0A9P9WBV1</accession>
<evidence type="ECO:0008006" key="3">
    <source>
        <dbReference type="Google" id="ProtNLM"/>
    </source>
</evidence>
<name>A0A9P9WBV1_9PEZI</name>
<organism evidence="1 2">
    <name type="scientific">Neoarthrinium moseri</name>
    <dbReference type="NCBI Taxonomy" id="1658444"/>
    <lineage>
        <taxon>Eukaryota</taxon>
        <taxon>Fungi</taxon>
        <taxon>Dikarya</taxon>
        <taxon>Ascomycota</taxon>
        <taxon>Pezizomycotina</taxon>
        <taxon>Sordariomycetes</taxon>
        <taxon>Xylariomycetidae</taxon>
        <taxon>Amphisphaeriales</taxon>
        <taxon>Apiosporaceae</taxon>
        <taxon>Neoarthrinium</taxon>
    </lineage>
</organism>
<dbReference type="InterPro" id="IPR035923">
    <property type="entry name" value="TT1751-like_sf"/>
</dbReference>
<comment type="caution">
    <text evidence="1">The sequence shown here is derived from an EMBL/GenBank/DDBJ whole genome shotgun (WGS) entry which is preliminary data.</text>
</comment>